<dbReference type="OrthoDB" id="7431390at2"/>
<reference evidence="1 2" key="1">
    <citation type="submission" date="2018-12" db="EMBL/GenBank/DDBJ databases">
        <title>bacterium Hansschlegelia zhihuaiae S113.</title>
        <authorList>
            <person name="He J."/>
        </authorList>
    </citation>
    <scope>NUCLEOTIDE SEQUENCE [LARGE SCALE GENOMIC DNA]</scope>
    <source>
        <strain evidence="1 2">S 113</strain>
    </source>
</reference>
<dbReference type="RefSeq" id="WP_128778375.1">
    <property type="nucleotide sequence ID" value="NZ_RYFI01000015.1"/>
</dbReference>
<accession>A0A4Q0MEW8</accession>
<evidence type="ECO:0000313" key="2">
    <source>
        <dbReference type="Proteomes" id="UP000289708"/>
    </source>
</evidence>
<proteinExistence type="predicted"/>
<evidence type="ECO:0008006" key="3">
    <source>
        <dbReference type="Google" id="ProtNLM"/>
    </source>
</evidence>
<organism evidence="1 2">
    <name type="scientific">Hansschlegelia zhihuaiae</name>
    <dbReference type="NCBI Taxonomy" id="405005"/>
    <lineage>
        <taxon>Bacteria</taxon>
        <taxon>Pseudomonadati</taxon>
        <taxon>Pseudomonadota</taxon>
        <taxon>Alphaproteobacteria</taxon>
        <taxon>Hyphomicrobiales</taxon>
        <taxon>Methylopilaceae</taxon>
        <taxon>Hansschlegelia</taxon>
    </lineage>
</organism>
<protein>
    <recommendedName>
        <fullName evidence="3">Integrase</fullName>
    </recommendedName>
</protein>
<evidence type="ECO:0000313" key="1">
    <source>
        <dbReference type="EMBL" id="RXF71479.1"/>
    </source>
</evidence>
<comment type="caution">
    <text evidence="1">The sequence shown here is derived from an EMBL/GenBank/DDBJ whole genome shotgun (WGS) entry which is preliminary data.</text>
</comment>
<dbReference type="EMBL" id="RYFI01000015">
    <property type="protein sequence ID" value="RXF71479.1"/>
    <property type="molecule type" value="Genomic_DNA"/>
</dbReference>
<name>A0A4Q0MEW8_9HYPH</name>
<sequence>MTQEQAYSGGSAIESWPQQVTKFSAWSDDVWTYVVETAGYKFTAVNWKFPMTDGSCSTDEQWRNIVESCKKFVWSLMVQNSRGAPPKALTMPKISIALRAVIQWMAESGTPNFAAIDDLAVVDFKSWLTERKFMQTSSVKTTQNVVNSFDILPRIYEQRFALSGNPEDVMPRHPYGGESTHKVVRELGATRPSQKRRLTPDDVVLAVLNRACSWLEAPARDLQRVLDLYLLAIGSAGKQDRYEAGDDAIRDFVFDDGGSLPEPWRPGFADETYQDRGGLQRPDNYKTKATPRRILFGLIKEFTIACSLVLQGLIGIRSTEICGLCSEPRDSDAGWPACLTMETSDTGLQEIFYLKGRVYKSESSFREVRWIAGARAAGTEYVPPAVGAILALDKILGSWRNGQEAKELFLSLNESNSLRDFKSGPFQIWALLRGQKAFVAKYVEIPGENSDWSIMPAQWRRAFAMFMVRTDERLLAAVSDHFKHVSIAVTEQGYLDTDPELLGIIDDVDAMMGARRLAGIFDGDAVAAGPMAKMFTERKNEIEAYLATFIEAKDRIEAFHQLIRQENLRLYPAEWGECFFRPETARCHYQAEGSFQLSQRSPNYVIRRPEICSGCANLMVTQDQVEFWRKRHLKNLEVKREHGSAGGGGMVLVAEERLKTSSAVLRKLGVDVAALEAKEVPHGC</sequence>
<keyword evidence="2" id="KW-1185">Reference proteome</keyword>
<dbReference type="AlphaFoldDB" id="A0A4Q0MEW8"/>
<dbReference type="Proteomes" id="UP000289708">
    <property type="component" value="Unassembled WGS sequence"/>
</dbReference>
<gene>
    <name evidence="1" type="ORF">EK403_15530</name>
</gene>